<feature type="region of interest" description="Disordered" evidence="2">
    <location>
        <begin position="1"/>
        <end position="24"/>
    </location>
</feature>
<reference evidence="3 4" key="1">
    <citation type="submission" date="2014-06" db="EMBL/GenBank/DDBJ databases">
        <authorList>
            <person name="Swart Estienne"/>
        </authorList>
    </citation>
    <scope>NUCLEOTIDE SEQUENCE [LARGE SCALE GENOMIC DNA]</scope>
    <source>
        <strain evidence="3 4">130c</strain>
    </source>
</reference>
<organism evidence="3 4">
    <name type="scientific">Stylonychia lemnae</name>
    <name type="common">Ciliate</name>
    <dbReference type="NCBI Taxonomy" id="5949"/>
    <lineage>
        <taxon>Eukaryota</taxon>
        <taxon>Sar</taxon>
        <taxon>Alveolata</taxon>
        <taxon>Ciliophora</taxon>
        <taxon>Intramacronucleata</taxon>
        <taxon>Spirotrichea</taxon>
        <taxon>Stichotrichia</taxon>
        <taxon>Sporadotrichida</taxon>
        <taxon>Oxytrichidae</taxon>
        <taxon>Stylonychinae</taxon>
        <taxon>Stylonychia</taxon>
    </lineage>
</organism>
<dbReference type="GO" id="GO:0005634">
    <property type="term" value="C:nucleus"/>
    <property type="evidence" value="ECO:0007669"/>
    <property type="project" value="TreeGrafter"/>
</dbReference>
<gene>
    <name evidence="3" type="primary">Contig18939.g20090</name>
    <name evidence="3" type="ORF">STYLEM_18504</name>
</gene>
<evidence type="ECO:0000256" key="1">
    <source>
        <dbReference type="SAM" id="Coils"/>
    </source>
</evidence>
<protein>
    <submittedName>
        <fullName evidence="3">Sap30-binding protein</fullName>
    </submittedName>
</protein>
<dbReference type="AlphaFoldDB" id="A0A078B580"/>
<evidence type="ECO:0000313" key="4">
    <source>
        <dbReference type="Proteomes" id="UP000039865"/>
    </source>
</evidence>
<evidence type="ECO:0000256" key="2">
    <source>
        <dbReference type="SAM" id="MobiDB-lite"/>
    </source>
</evidence>
<evidence type="ECO:0000313" key="3">
    <source>
        <dbReference type="EMBL" id="CDW89371.1"/>
    </source>
</evidence>
<keyword evidence="1" id="KW-0175">Coiled coil</keyword>
<dbReference type="GO" id="GO:0006355">
    <property type="term" value="P:regulation of DNA-templated transcription"/>
    <property type="evidence" value="ECO:0007669"/>
    <property type="project" value="InterPro"/>
</dbReference>
<dbReference type="InParanoid" id="A0A078B580"/>
<dbReference type="InterPro" id="IPR012479">
    <property type="entry name" value="SAP30BP"/>
</dbReference>
<keyword evidence="4" id="KW-1185">Reference proteome</keyword>
<feature type="coiled-coil region" evidence="1">
    <location>
        <begin position="200"/>
        <end position="227"/>
    </location>
</feature>
<dbReference type="OrthoDB" id="366313at2759"/>
<dbReference type="Proteomes" id="UP000039865">
    <property type="component" value="Unassembled WGS sequence"/>
</dbReference>
<dbReference type="Pfam" id="PF07818">
    <property type="entry name" value="HCNGP"/>
    <property type="match status" value="1"/>
</dbReference>
<feature type="coiled-coil region" evidence="1">
    <location>
        <begin position="29"/>
        <end position="68"/>
    </location>
</feature>
<feature type="compositionally biased region" description="Polar residues" evidence="2">
    <location>
        <begin position="1"/>
        <end position="13"/>
    </location>
</feature>
<dbReference type="EMBL" id="CCKQ01017473">
    <property type="protein sequence ID" value="CDW89371.1"/>
    <property type="molecule type" value="Genomic_DNA"/>
</dbReference>
<accession>A0A078B580</accession>
<dbReference type="PANTHER" id="PTHR13464:SF0">
    <property type="entry name" value="SAP30-BINDING PROTEIN"/>
    <property type="match status" value="1"/>
</dbReference>
<name>A0A078B580_STYLE</name>
<proteinExistence type="predicted"/>
<sequence>MSNQQNDQAVTSDSDQDNNGGGFDLLAMINKKVVNQQSLQEQKNQQQNQELQEYYQAKRQQAEERLNERIQVLRLFKGNGENIQQKMKLLEKIPQQTSECLDAELERNLKRLIKEAEDFEQDQLHQGISQDYLISPSFVLTPFTQRLINETREYANPLILEKVVSYYDLDEIGSNYSKDVYNPHNKEPDDFYEEIARRQNEMMLQQQEEMIRKRRMLEQQREKLVESRAQRIAEMTNTDVKMVEETLLMANQKKNQLGSRFDNVNANPIMPLMPRRM</sequence>
<dbReference type="PANTHER" id="PTHR13464">
    <property type="entry name" value="TRANSCRIPTIONAL REGULATOR PROTEIN HCNGP"/>
    <property type="match status" value="1"/>
</dbReference>